<evidence type="ECO:0000313" key="3">
    <source>
        <dbReference type="Proteomes" id="UP000252893"/>
    </source>
</evidence>
<keyword evidence="1" id="KW-0472">Membrane</keyword>
<comment type="caution">
    <text evidence="2">The sequence shown here is derived from an EMBL/GenBank/DDBJ whole genome shotgun (WGS) entry which is preliminary data.</text>
</comment>
<feature type="transmembrane region" description="Helical" evidence="1">
    <location>
        <begin position="6"/>
        <end position="25"/>
    </location>
</feature>
<gene>
    <name evidence="2" type="ORF">DFR47_10729</name>
</gene>
<name>A0A366DPW3_9HYPH</name>
<keyword evidence="1" id="KW-0812">Transmembrane</keyword>
<feature type="transmembrane region" description="Helical" evidence="1">
    <location>
        <begin position="32"/>
        <end position="50"/>
    </location>
</feature>
<protein>
    <submittedName>
        <fullName evidence="2">Uncharacterized protein</fullName>
    </submittedName>
</protein>
<evidence type="ECO:0000256" key="1">
    <source>
        <dbReference type="SAM" id="Phobius"/>
    </source>
</evidence>
<organism evidence="2 3">
    <name type="scientific">Pseudochrobactrum asaccharolyticum</name>
    <dbReference type="NCBI Taxonomy" id="354351"/>
    <lineage>
        <taxon>Bacteria</taxon>
        <taxon>Pseudomonadati</taxon>
        <taxon>Pseudomonadota</taxon>
        <taxon>Alphaproteobacteria</taxon>
        <taxon>Hyphomicrobiales</taxon>
        <taxon>Brucellaceae</taxon>
        <taxon>Pseudochrobactrum</taxon>
    </lineage>
</organism>
<keyword evidence="1" id="KW-1133">Transmembrane helix</keyword>
<accession>A0A366DPW3</accession>
<dbReference type="RefSeq" id="WP_170137521.1">
    <property type="nucleotide sequence ID" value="NZ_JBHEEG010000009.1"/>
</dbReference>
<dbReference type="EMBL" id="QNRH01000007">
    <property type="protein sequence ID" value="RBO92130.1"/>
    <property type="molecule type" value="Genomic_DNA"/>
</dbReference>
<proteinExistence type="predicted"/>
<sequence>MSLIDIVFIVIPLVIAMVIALLVSIKMLRREYYWAVTPFAAIAMITLLLTA</sequence>
<evidence type="ECO:0000313" key="2">
    <source>
        <dbReference type="EMBL" id="RBO92130.1"/>
    </source>
</evidence>
<dbReference type="AlphaFoldDB" id="A0A366DPW3"/>
<keyword evidence="3" id="KW-1185">Reference proteome</keyword>
<dbReference type="Proteomes" id="UP000252893">
    <property type="component" value="Unassembled WGS sequence"/>
</dbReference>
<reference evidence="2 3" key="1">
    <citation type="submission" date="2018-06" db="EMBL/GenBank/DDBJ databases">
        <title>Genomic Encyclopedia of Type Strains, Phase IV (KMG-IV): sequencing the most valuable type-strain genomes for metagenomic binning, comparative biology and taxonomic classification.</title>
        <authorList>
            <person name="Goeker M."/>
        </authorList>
    </citation>
    <scope>NUCLEOTIDE SEQUENCE [LARGE SCALE GENOMIC DNA]</scope>
    <source>
        <strain evidence="2 3">DSM 25619</strain>
    </source>
</reference>